<feature type="transmembrane region" description="Helical" evidence="6">
    <location>
        <begin position="163"/>
        <end position="183"/>
    </location>
</feature>
<protein>
    <submittedName>
        <fullName evidence="8">Kef-type K+ transport system membrane component KefB</fullName>
    </submittedName>
</protein>
<reference evidence="8 9" key="1">
    <citation type="submission" date="2019-03" db="EMBL/GenBank/DDBJ databases">
        <title>Genomic Encyclopedia of Type Strains, Phase IV (KMG-IV): sequencing the most valuable type-strain genomes for metagenomic binning, comparative biology and taxonomic classification.</title>
        <authorList>
            <person name="Goeker M."/>
        </authorList>
    </citation>
    <scope>NUCLEOTIDE SEQUENCE [LARGE SCALE GENOMIC DNA]</scope>
    <source>
        <strain evidence="8 9">DSM 100309</strain>
    </source>
</reference>
<dbReference type="PANTHER" id="PTHR43021:SF2">
    <property type="entry name" value="CATION_H+ EXCHANGER DOMAIN-CONTAINING PROTEIN"/>
    <property type="match status" value="1"/>
</dbReference>
<evidence type="ECO:0000256" key="4">
    <source>
        <dbReference type="ARBA" id="ARBA00023136"/>
    </source>
</evidence>
<proteinExistence type="predicted"/>
<feature type="transmembrane region" description="Helical" evidence="6">
    <location>
        <begin position="271"/>
        <end position="294"/>
    </location>
</feature>
<feature type="transmembrane region" description="Helical" evidence="6">
    <location>
        <begin position="12"/>
        <end position="30"/>
    </location>
</feature>
<evidence type="ECO:0000256" key="5">
    <source>
        <dbReference type="SAM" id="MobiDB-lite"/>
    </source>
</evidence>
<evidence type="ECO:0000256" key="6">
    <source>
        <dbReference type="SAM" id="Phobius"/>
    </source>
</evidence>
<sequence>MDYLPIWPLDITPLMAFGLMLIIGAIGGYAAHHFSWLPSITGFMIVGFICGPSGIGLLSQHTIVESRILIDIALALILYRLGLSLDIKLLWRFPGLLFTSLVESAATFGLVAYVLHLFGIPFLLSLLVAAITISSSPAVLLHVAHEVGAKGVITESTKTLVALNNLFSFVAFSAILPALHYSAGSDQTTIIMQPLYSFFGSLVVGTILAFILHIVATKTHEASQYKLALVIGTIMVAVALAYELKLSMLFICLTIGIVVKSMEREKVVSKLEFGASFELFFIVLFVFAGAGLHLHEIIEFAPAVLALVLVRTLAKVIGVTAMSSLLKKPFRTGMSSGLLLLPMAGLAIGLVLTTSSLFPQHASTIAAIVFGAVTVFETIGPPIATLAFRFSGEAGRAHKKNTNNSGKPESTPVNNIETTTKPDLV</sequence>
<feature type="transmembrane region" description="Helical" evidence="6">
    <location>
        <begin position="36"/>
        <end position="56"/>
    </location>
</feature>
<feature type="transmembrane region" description="Helical" evidence="6">
    <location>
        <begin position="195"/>
        <end position="216"/>
    </location>
</feature>
<name>A0A4V2W257_9PROT</name>
<dbReference type="OrthoDB" id="8617652at2"/>
<evidence type="ECO:0000313" key="9">
    <source>
        <dbReference type="Proteomes" id="UP000295367"/>
    </source>
</evidence>
<dbReference type="GO" id="GO:1902600">
    <property type="term" value="P:proton transmembrane transport"/>
    <property type="evidence" value="ECO:0007669"/>
    <property type="project" value="InterPro"/>
</dbReference>
<evidence type="ECO:0000256" key="2">
    <source>
        <dbReference type="ARBA" id="ARBA00022692"/>
    </source>
</evidence>
<feature type="transmembrane region" description="Helical" evidence="6">
    <location>
        <begin position="364"/>
        <end position="390"/>
    </location>
</feature>
<feature type="transmembrane region" description="Helical" evidence="6">
    <location>
        <begin position="93"/>
        <end position="115"/>
    </location>
</feature>
<keyword evidence="2 6" id="KW-0812">Transmembrane</keyword>
<evidence type="ECO:0000256" key="1">
    <source>
        <dbReference type="ARBA" id="ARBA00004141"/>
    </source>
</evidence>
<feature type="transmembrane region" description="Helical" evidence="6">
    <location>
        <begin position="228"/>
        <end position="259"/>
    </location>
</feature>
<dbReference type="InterPro" id="IPR006153">
    <property type="entry name" value="Cation/H_exchanger_TM"/>
</dbReference>
<comment type="subcellular location">
    <subcellularLocation>
        <location evidence="1">Membrane</location>
        <topology evidence="1">Multi-pass membrane protein</topology>
    </subcellularLocation>
</comment>
<gene>
    <name evidence="8" type="ORF">EDC63_106130</name>
</gene>
<feature type="transmembrane region" description="Helical" evidence="6">
    <location>
        <begin position="300"/>
        <end position="326"/>
    </location>
</feature>
<keyword evidence="9" id="KW-1185">Reference proteome</keyword>
<dbReference type="GO" id="GO:0016020">
    <property type="term" value="C:membrane"/>
    <property type="evidence" value="ECO:0007669"/>
    <property type="project" value="UniProtKB-SubCell"/>
</dbReference>
<feature type="domain" description="Cation/H+ exchanger transmembrane" evidence="7">
    <location>
        <begin position="25"/>
        <end position="379"/>
    </location>
</feature>
<dbReference type="RefSeq" id="WP_124948180.1">
    <property type="nucleotide sequence ID" value="NZ_BHVT01000076.1"/>
</dbReference>
<dbReference type="Gene3D" id="1.20.1530.20">
    <property type="match status" value="1"/>
</dbReference>
<accession>A0A4V2W257</accession>
<feature type="compositionally biased region" description="Polar residues" evidence="5">
    <location>
        <begin position="402"/>
        <end position="425"/>
    </location>
</feature>
<feature type="region of interest" description="Disordered" evidence="5">
    <location>
        <begin position="397"/>
        <end position="425"/>
    </location>
</feature>
<comment type="caution">
    <text evidence="8">The sequence shown here is derived from an EMBL/GenBank/DDBJ whole genome shotgun (WGS) entry which is preliminary data.</text>
</comment>
<keyword evidence="4 6" id="KW-0472">Membrane</keyword>
<evidence type="ECO:0000313" key="8">
    <source>
        <dbReference type="EMBL" id="TCV86769.1"/>
    </source>
</evidence>
<evidence type="ECO:0000259" key="7">
    <source>
        <dbReference type="Pfam" id="PF00999"/>
    </source>
</evidence>
<feature type="transmembrane region" description="Helical" evidence="6">
    <location>
        <begin position="122"/>
        <end position="143"/>
    </location>
</feature>
<keyword evidence="3 6" id="KW-1133">Transmembrane helix</keyword>
<feature type="transmembrane region" description="Helical" evidence="6">
    <location>
        <begin position="338"/>
        <end position="358"/>
    </location>
</feature>
<dbReference type="Pfam" id="PF00999">
    <property type="entry name" value="Na_H_Exchanger"/>
    <property type="match status" value="1"/>
</dbReference>
<feature type="transmembrane region" description="Helical" evidence="6">
    <location>
        <begin position="68"/>
        <end position="87"/>
    </location>
</feature>
<dbReference type="GO" id="GO:0015297">
    <property type="term" value="F:antiporter activity"/>
    <property type="evidence" value="ECO:0007669"/>
    <property type="project" value="InterPro"/>
</dbReference>
<dbReference type="Proteomes" id="UP000295367">
    <property type="component" value="Unassembled WGS sequence"/>
</dbReference>
<evidence type="ECO:0000256" key="3">
    <source>
        <dbReference type="ARBA" id="ARBA00022989"/>
    </source>
</evidence>
<dbReference type="EMBL" id="SMCO01000006">
    <property type="protein sequence ID" value="TCV86769.1"/>
    <property type="molecule type" value="Genomic_DNA"/>
</dbReference>
<dbReference type="PANTHER" id="PTHR43021">
    <property type="entry name" value="NA(+)/H(+) ANTIPORTER-RELATED"/>
    <property type="match status" value="1"/>
</dbReference>
<organism evidence="8 9">
    <name type="scientific">Sulfurirhabdus autotrophica</name>
    <dbReference type="NCBI Taxonomy" id="1706046"/>
    <lineage>
        <taxon>Bacteria</taxon>
        <taxon>Pseudomonadati</taxon>
        <taxon>Pseudomonadota</taxon>
        <taxon>Betaproteobacteria</taxon>
        <taxon>Nitrosomonadales</taxon>
        <taxon>Sulfuricellaceae</taxon>
        <taxon>Sulfurirhabdus</taxon>
    </lineage>
</organism>
<dbReference type="AlphaFoldDB" id="A0A4V2W257"/>
<dbReference type="InterPro" id="IPR038770">
    <property type="entry name" value="Na+/solute_symporter_sf"/>
</dbReference>